<gene>
    <name evidence="3" type="ORF">POVCU1_054740</name>
    <name evidence="2" type="ORF">POVCU2_0016600</name>
</gene>
<feature type="domain" description="Plasmodium RESA N-terminal" evidence="1">
    <location>
        <begin position="34"/>
        <end position="144"/>
    </location>
</feature>
<dbReference type="AlphaFoldDB" id="A0A1A8X560"/>
<dbReference type="EMBL" id="FLQV01001490">
    <property type="protein sequence ID" value="SBS99737.1"/>
    <property type="molecule type" value="Genomic_DNA"/>
</dbReference>
<dbReference type="Pfam" id="PF09687">
    <property type="entry name" value="PRESAN"/>
    <property type="match status" value="1"/>
</dbReference>
<evidence type="ECO:0000313" key="2">
    <source>
        <dbReference type="EMBL" id="SBS82708.1"/>
    </source>
</evidence>
<dbReference type="Proteomes" id="UP000078560">
    <property type="component" value="Unassembled WGS sequence"/>
</dbReference>
<dbReference type="InterPro" id="IPR044885">
    <property type="entry name" value="PRESA_N_sf"/>
</dbReference>
<dbReference type="Gene3D" id="6.10.280.180">
    <property type="entry name" value="Plasmodium RESA, N-terminal helical domain"/>
    <property type="match status" value="1"/>
</dbReference>
<reference evidence="3" key="2">
    <citation type="submission" date="2016-05" db="EMBL/GenBank/DDBJ databases">
        <authorList>
            <person name="Lavstsen T."/>
            <person name="Jespersen J.S."/>
        </authorList>
    </citation>
    <scope>NUCLEOTIDE SEQUENCE [LARGE SCALE GENOMIC DNA]</scope>
</reference>
<dbReference type="EMBL" id="FLQU01000223">
    <property type="protein sequence ID" value="SBS82708.1"/>
    <property type="molecule type" value="Genomic_DNA"/>
</dbReference>
<evidence type="ECO:0000313" key="5">
    <source>
        <dbReference type="Proteomes" id="UP000078560"/>
    </source>
</evidence>
<protein>
    <submittedName>
        <fullName evidence="3">RAD protein (Pv-fam-e)</fullName>
    </submittedName>
</protein>
<evidence type="ECO:0000259" key="1">
    <source>
        <dbReference type="Pfam" id="PF09687"/>
    </source>
</evidence>
<reference evidence="4 5" key="1">
    <citation type="submission" date="2016-05" db="EMBL/GenBank/DDBJ databases">
        <authorList>
            <person name="Naeem Raeece"/>
        </authorList>
    </citation>
    <scope>NUCLEOTIDE SEQUENCE [LARGE SCALE GENOMIC DNA]</scope>
</reference>
<proteinExistence type="predicted"/>
<dbReference type="Proteomes" id="UP000078546">
    <property type="component" value="Unassembled WGS sequence"/>
</dbReference>
<accession>A0A1A8X560</accession>
<organism evidence="3 4">
    <name type="scientific">Plasmodium ovale curtisi</name>
    <dbReference type="NCBI Taxonomy" id="864141"/>
    <lineage>
        <taxon>Eukaryota</taxon>
        <taxon>Sar</taxon>
        <taxon>Alveolata</taxon>
        <taxon>Apicomplexa</taxon>
        <taxon>Aconoidasida</taxon>
        <taxon>Haemosporida</taxon>
        <taxon>Plasmodiidae</taxon>
        <taxon>Plasmodium</taxon>
        <taxon>Plasmodium (Plasmodium)</taxon>
    </lineage>
</organism>
<evidence type="ECO:0000313" key="3">
    <source>
        <dbReference type="EMBL" id="SBS99737.1"/>
    </source>
</evidence>
<dbReference type="InterPro" id="IPR019111">
    <property type="entry name" value="PRESA_N"/>
</dbReference>
<evidence type="ECO:0000313" key="4">
    <source>
        <dbReference type="Proteomes" id="UP000078546"/>
    </source>
</evidence>
<name>A0A1A8X560_PLAOA</name>
<dbReference type="VEuPathDB" id="PlasmoDB:PocGH01_00219400"/>
<sequence>MKYSNSIKEFVAILEIQITMNNHTDVLNPILSKKLTKKEVDDQLSKCGQNKTQKQMYTSFYYYCQNFKKDFKKMKKELKCTLENIGDKNGVSKESIKENLKGCYKDHDATLCHWNDNFKKDLYFHIKYNICCSKYKFIYYLKDNECL</sequence>